<feature type="compositionally biased region" description="Low complexity" evidence="1">
    <location>
        <begin position="27"/>
        <end position="42"/>
    </location>
</feature>
<feature type="compositionally biased region" description="Pro residues" evidence="1">
    <location>
        <begin position="43"/>
        <end position="53"/>
    </location>
</feature>
<dbReference type="InterPro" id="IPR037049">
    <property type="entry name" value="DUF1214_C_sf"/>
</dbReference>
<organism evidence="5 6">
    <name type="scientific">Lysobacter soli</name>
    <dbReference type="NCBI Taxonomy" id="453783"/>
    <lineage>
        <taxon>Bacteria</taxon>
        <taxon>Pseudomonadati</taxon>
        <taxon>Pseudomonadota</taxon>
        <taxon>Gammaproteobacteria</taxon>
        <taxon>Lysobacterales</taxon>
        <taxon>Lysobacteraceae</taxon>
        <taxon>Lysobacter</taxon>
    </lineage>
</organism>
<reference evidence="5 6" key="1">
    <citation type="submission" date="2018-08" db="EMBL/GenBank/DDBJ databases">
        <title>Lysobacter soli KCTC 22011, whole genome shotgun sequence.</title>
        <authorList>
            <person name="Zhang X."/>
            <person name="Feng G."/>
            <person name="Zhu H."/>
        </authorList>
    </citation>
    <scope>NUCLEOTIDE SEQUENCE [LARGE SCALE GENOMIC DNA]</scope>
    <source>
        <strain evidence="5 6">KCTC 22011</strain>
    </source>
</reference>
<feature type="chain" id="PRO_5017632942" evidence="2">
    <location>
        <begin position="18"/>
        <end position="506"/>
    </location>
</feature>
<keyword evidence="2" id="KW-0732">Signal</keyword>
<dbReference type="SUPFAM" id="SSF160935">
    <property type="entry name" value="VPA0735-like"/>
    <property type="match status" value="1"/>
</dbReference>
<dbReference type="InterPro" id="IPR010679">
    <property type="entry name" value="DUF1254"/>
</dbReference>
<evidence type="ECO:0000313" key="5">
    <source>
        <dbReference type="EMBL" id="RDY67757.1"/>
    </source>
</evidence>
<dbReference type="PANTHER" id="PTHR36509:SF2">
    <property type="entry name" value="BLL3101 PROTEIN"/>
    <property type="match status" value="1"/>
</dbReference>
<dbReference type="InterPro" id="IPR010621">
    <property type="entry name" value="DUF1214"/>
</dbReference>
<accession>A0A3D8VEC0</accession>
<dbReference type="PROSITE" id="PS51257">
    <property type="entry name" value="PROKAR_LIPOPROTEIN"/>
    <property type="match status" value="1"/>
</dbReference>
<keyword evidence="6" id="KW-1185">Reference proteome</keyword>
<dbReference type="EMBL" id="QTJR01000004">
    <property type="protein sequence ID" value="RDY67757.1"/>
    <property type="molecule type" value="Genomic_DNA"/>
</dbReference>
<dbReference type="Pfam" id="PF06863">
    <property type="entry name" value="DUF1254"/>
    <property type="match status" value="1"/>
</dbReference>
<dbReference type="AlphaFoldDB" id="A0A3D8VEC0"/>
<feature type="domain" description="DUF1254" evidence="4">
    <location>
        <begin position="109"/>
        <end position="239"/>
    </location>
</feature>
<name>A0A3D8VEC0_9GAMM</name>
<proteinExistence type="predicted"/>
<dbReference type="Pfam" id="PF06742">
    <property type="entry name" value="DUF1214"/>
    <property type="match status" value="1"/>
</dbReference>
<protein>
    <submittedName>
        <fullName evidence="5">DUF1254 domain-containing protein</fullName>
    </submittedName>
</protein>
<evidence type="ECO:0000256" key="1">
    <source>
        <dbReference type="SAM" id="MobiDB-lite"/>
    </source>
</evidence>
<comment type="caution">
    <text evidence="5">The sequence shown here is derived from an EMBL/GenBank/DDBJ whole genome shotgun (WGS) entry which is preliminary data.</text>
</comment>
<feature type="region of interest" description="Disordered" evidence="1">
    <location>
        <begin position="22"/>
        <end position="56"/>
    </location>
</feature>
<dbReference type="RefSeq" id="WP_115841879.1">
    <property type="nucleotide sequence ID" value="NZ_CP183976.1"/>
</dbReference>
<sequence>MRIHTLALAIVAATSLAACQKQPSPDAATPAPQPTAATAPAPAATPTPAPAVPGPVAGTRLTEPYVRMAARDTYFWAWPMVNIYNRRLGFKDLPGPGKLGGVLPAAPPNSLMMLTDYVAPSEREVACPNQDVVYGGGPLALDIEPVVIQVPDFGDRFWVYQVVDSRTDSFVKLGKMYDTRPGFYLLAGPDWKGDVPQGITEVFRAGTNTGYVIPRVALLDTAEDRAAVQPLVAQIDMYPLSKFDGKLKQHDWSKNPTFPQPPRAPGGGEAPKVNPDTFFDELPVVLKDAKPLPGEETRYAQALALVDALQKDPALKAAAIDEAKKAEQELIAPLLQFRNFGVPLPHNWTTVRNGAQFGSDYFTRTAVAKSNIYVNKPNEATYFYQDLDDSGARLNGSKRYTVTFDKGGPPVKGFWSLTLYDADHFFAPNEINRYSVGTKNKDLKPNPDGTLTIYVQPDAPSDPVQRANWLPSPKGADFSLYVRTYWPEQAILDGQWSPPAVKPVSS</sequence>
<gene>
    <name evidence="5" type="ORF">DX912_07510</name>
</gene>
<feature type="signal peptide" evidence="2">
    <location>
        <begin position="1"/>
        <end position="17"/>
    </location>
</feature>
<evidence type="ECO:0000259" key="3">
    <source>
        <dbReference type="Pfam" id="PF06742"/>
    </source>
</evidence>
<dbReference type="InterPro" id="IPR037050">
    <property type="entry name" value="DUF1254_sf"/>
</dbReference>
<dbReference type="PANTHER" id="PTHR36509">
    <property type="entry name" value="BLL3101 PROTEIN"/>
    <property type="match status" value="1"/>
</dbReference>
<evidence type="ECO:0000256" key="2">
    <source>
        <dbReference type="SAM" id="SignalP"/>
    </source>
</evidence>
<dbReference type="Proteomes" id="UP000256829">
    <property type="component" value="Unassembled WGS sequence"/>
</dbReference>
<evidence type="ECO:0000313" key="6">
    <source>
        <dbReference type="Proteomes" id="UP000256829"/>
    </source>
</evidence>
<feature type="domain" description="DUF1214" evidence="3">
    <location>
        <begin position="379"/>
        <end position="489"/>
    </location>
</feature>
<evidence type="ECO:0000259" key="4">
    <source>
        <dbReference type="Pfam" id="PF06863"/>
    </source>
</evidence>
<dbReference type="Gene3D" id="2.60.40.1610">
    <property type="entry name" value="Domain of unknown function DUF1254"/>
    <property type="match status" value="1"/>
</dbReference>
<dbReference type="Gene3D" id="2.60.120.600">
    <property type="entry name" value="Domain of unknown function DUF1214, C-terminal domain"/>
    <property type="match status" value="1"/>
</dbReference>